<feature type="transmembrane region" description="Helical" evidence="8">
    <location>
        <begin position="6"/>
        <end position="23"/>
    </location>
</feature>
<dbReference type="PANTHER" id="PTHR34582">
    <property type="entry name" value="UPF0702 TRANSMEMBRANE PROTEIN YCAP"/>
    <property type="match status" value="1"/>
</dbReference>
<keyword evidence="6 8" id="KW-0472">Membrane</keyword>
<dbReference type="InterPro" id="IPR007353">
    <property type="entry name" value="DUF421"/>
</dbReference>
<keyword evidence="3" id="KW-1003">Cell membrane</keyword>
<organism evidence="10">
    <name type="scientific">Clostridium paraputrificum</name>
    <dbReference type="NCBI Taxonomy" id="29363"/>
    <lineage>
        <taxon>Bacteria</taxon>
        <taxon>Bacillati</taxon>
        <taxon>Bacillota</taxon>
        <taxon>Clostridia</taxon>
        <taxon>Eubacteriales</taxon>
        <taxon>Clostridiaceae</taxon>
        <taxon>Clostridium</taxon>
    </lineage>
</organism>
<dbReference type="Pfam" id="PF04239">
    <property type="entry name" value="DUF421"/>
    <property type="match status" value="1"/>
</dbReference>
<feature type="transmembrane region" description="Helical" evidence="8">
    <location>
        <begin position="54"/>
        <end position="73"/>
    </location>
</feature>
<dbReference type="RefSeq" id="WP_156559783.1">
    <property type="nucleotide sequence ID" value="NZ_CACRTV010000032.1"/>
</dbReference>
<feature type="domain" description="YetF C-terminal" evidence="9">
    <location>
        <begin position="79"/>
        <end position="234"/>
    </location>
</feature>
<evidence type="ECO:0000256" key="2">
    <source>
        <dbReference type="ARBA" id="ARBA00006448"/>
    </source>
</evidence>
<keyword evidence="5 8" id="KW-1133">Transmembrane helix</keyword>
<dbReference type="PANTHER" id="PTHR34582:SF6">
    <property type="entry name" value="UPF0702 TRANSMEMBRANE PROTEIN YCAP"/>
    <property type="match status" value="1"/>
</dbReference>
<comment type="similarity">
    <text evidence="2">Belongs to the UPF0702 family.</text>
</comment>
<evidence type="ECO:0000256" key="1">
    <source>
        <dbReference type="ARBA" id="ARBA00004651"/>
    </source>
</evidence>
<dbReference type="AlphaFoldDB" id="A0A6N3APD7"/>
<protein>
    <recommendedName>
        <fullName evidence="9">YetF C-terminal domain-containing protein</fullName>
    </recommendedName>
</protein>
<reference evidence="10" key="1">
    <citation type="submission" date="2019-11" db="EMBL/GenBank/DDBJ databases">
        <authorList>
            <person name="Feng L."/>
        </authorList>
    </citation>
    <scope>NUCLEOTIDE SEQUENCE</scope>
    <source>
        <strain evidence="10">CParaputrificumLFYP93</strain>
    </source>
</reference>
<keyword evidence="4 8" id="KW-0812">Transmembrane</keyword>
<evidence type="ECO:0000256" key="4">
    <source>
        <dbReference type="ARBA" id="ARBA00022692"/>
    </source>
</evidence>
<comment type="subcellular location">
    <subcellularLocation>
        <location evidence="1">Cell membrane</location>
        <topology evidence="1">Multi-pass membrane protein</topology>
    </subcellularLocation>
</comment>
<evidence type="ECO:0000256" key="6">
    <source>
        <dbReference type="ARBA" id="ARBA00023136"/>
    </source>
</evidence>
<feature type="region of interest" description="Disordered" evidence="7">
    <location>
        <begin position="146"/>
        <end position="185"/>
    </location>
</feature>
<evidence type="ECO:0000259" key="9">
    <source>
        <dbReference type="Pfam" id="PF04239"/>
    </source>
</evidence>
<evidence type="ECO:0000256" key="8">
    <source>
        <dbReference type="SAM" id="Phobius"/>
    </source>
</evidence>
<proteinExistence type="inferred from homology"/>
<accession>A0A6N3APD7</accession>
<evidence type="ECO:0000256" key="3">
    <source>
        <dbReference type="ARBA" id="ARBA00022475"/>
    </source>
</evidence>
<gene>
    <name evidence="10" type="ORF">CPLFYP93_00962</name>
</gene>
<sequence length="258" mass="29024">MFIVFIRTAILYSLVVIVMRLMGKRQIGELQPYEFVITIMISDLAALPMQDTKFPLLLGIIPIITLLLMKTLLSQLQLKSQLARKIIDGEPTILIYRSKINFYGLKKQQINIDELMEEIRLAGYFDLSEIQYAILENNGQLSILPSNSSSSSSGGGSPKSDSDICGSLSTKKEKSSSSSTSLSNQEPMLPKILVMDGKVNKNALTTLGKDEEWIKKVLKNHNIHSISDILLALYDTKGKFQYQLYDDYEKECSKCEIQ</sequence>
<name>A0A6N3APD7_9CLOT</name>
<evidence type="ECO:0000313" key="10">
    <source>
        <dbReference type="EMBL" id="VYT93461.1"/>
    </source>
</evidence>
<evidence type="ECO:0000256" key="7">
    <source>
        <dbReference type="SAM" id="MobiDB-lite"/>
    </source>
</evidence>
<dbReference type="InterPro" id="IPR023090">
    <property type="entry name" value="UPF0702_alpha/beta_dom_sf"/>
</dbReference>
<evidence type="ECO:0000256" key="5">
    <source>
        <dbReference type="ARBA" id="ARBA00022989"/>
    </source>
</evidence>
<dbReference type="Gene3D" id="3.30.240.20">
    <property type="entry name" value="bsu07140 like domains"/>
    <property type="match status" value="2"/>
</dbReference>
<dbReference type="GO" id="GO:0005886">
    <property type="term" value="C:plasma membrane"/>
    <property type="evidence" value="ECO:0007669"/>
    <property type="project" value="UniProtKB-SubCell"/>
</dbReference>
<dbReference type="EMBL" id="CACRTV010000032">
    <property type="protein sequence ID" value="VYT93461.1"/>
    <property type="molecule type" value="Genomic_DNA"/>
</dbReference>